<feature type="non-terminal residue" evidence="2">
    <location>
        <position position="1"/>
    </location>
</feature>
<organism evidence="2 3">
    <name type="scientific">Salmonella enterica subsp. enterica serovar Alachua str. R6-377</name>
    <dbReference type="NCBI Taxonomy" id="913241"/>
    <lineage>
        <taxon>Bacteria</taxon>
        <taxon>Pseudomonadati</taxon>
        <taxon>Pseudomonadota</taxon>
        <taxon>Gammaproteobacteria</taxon>
        <taxon>Enterobacterales</taxon>
        <taxon>Enterobacteriaceae</taxon>
        <taxon>Salmonella</taxon>
    </lineage>
</organism>
<sequence length="44" mass="4613">DDKAPVGDKSALTVHCCSPLTPPAHLPAQWAKTPRQKTAADFAA</sequence>
<reference evidence="2 3" key="1">
    <citation type="journal article" date="2011" name="BMC Genomics">
        <title>Genome sequencing reveals diversification of virulence factor content and possible host adaptation in distinct subpopulations of Salmonella enterica.</title>
        <authorList>
            <person name="den Bakker H.C."/>
            <person name="Moreno Switt A.I."/>
            <person name="Govoni G."/>
            <person name="Cummings C.A."/>
            <person name="Ranieri M.L."/>
            <person name="Degoricija L."/>
            <person name="Hoelzer K."/>
            <person name="Rodriguez-Rivera L.D."/>
            <person name="Brown S."/>
            <person name="Bolchacova E."/>
            <person name="Furtado M.R."/>
            <person name="Wiedmann M."/>
        </authorList>
    </citation>
    <scope>NUCLEOTIDE SEQUENCE [LARGE SCALE GENOMIC DNA]</scope>
    <source>
        <strain evidence="2 3">R6-377</strain>
    </source>
</reference>
<accession>G5LIL6</accession>
<feature type="region of interest" description="Disordered" evidence="1">
    <location>
        <begin position="20"/>
        <end position="44"/>
    </location>
</feature>
<proteinExistence type="predicted"/>
<dbReference type="EMBL" id="AFCJ01000040">
    <property type="protein sequence ID" value="EHC46618.1"/>
    <property type="molecule type" value="Genomic_DNA"/>
</dbReference>
<evidence type="ECO:0000313" key="2">
    <source>
        <dbReference type="EMBL" id="EHC46618.1"/>
    </source>
</evidence>
<evidence type="ECO:0000256" key="1">
    <source>
        <dbReference type="SAM" id="MobiDB-lite"/>
    </source>
</evidence>
<dbReference type="AlphaFoldDB" id="G5LIL6"/>
<evidence type="ECO:0000313" key="3">
    <source>
        <dbReference type="Proteomes" id="UP000004642"/>
    </source>
</evidence>
<dbReference type="Proteomes" id="UP000004642">
    <property type="component" value="Unassembled WGS sequence"/>
</dbReference>
<name>G5LIL6_SALET</name>
<comment type="caution">
    <text evidence="2">The sequence shown here is derived from an EMBL/GenBank/DDBJ whole genome shotgun (WGS) entry which is preliminary data.</text>
</comment>
<gene>
    <name evidence="2" type="ORF">LTSEALA_0086</name>
</gene>
<protein>
    <submittedName>
        <fullName evidence="2">Uncharacterized protein</fullName>
    </submittedName>
</protein>